<evidence type="ECO:0000256" key="1">
    <source>
        <dbReference type="SAM" id="SignalP"/>
    </source>
</evidence>
<dbReference type="AlphaFoldDB" id="A0A5C5YBS0"/>
<evidence type="ECO:0000313" key="2">
    <source>
        <dbReference type="EMBL" id="TWT73157.1"/>
    </source>
</evidence>
<dbReference type="SUPFAM" id="SSF56935">
    <property type="entry name" value="Porins"/>
    <property type="match status" value="1"/>
</dbReference>
<dbReference type="InterPro" id="IPR045748">
    <property type="entry name" value="DcaP"/>
</dbReference>
<accession>A0A5C5YBS0</accession>
<organism evidence="2 3">
    <name type="scientific">Allorhodopirellula solitaria</name>
    <dbReference type="NCBI Taxonomy" id="2527987"/>
    <lineage>
        <taxon>Bacteria</taxon>
        <taxon>Pseudomonadati</taxon>
        <taxon>Planctomycetota</taxon>
        <taxon>Planctomycetia</taxon>
        <taxon>Pirellulales</taxon>
        <taxon>Pirellulaceae</taxon>
        <taxon>Allorhodopirellula</taxon>
    </lineage>
</organism>
<comment type="caution">
    <text evidence="2">The sequence shown here is derived from an EMBL/GenBank/DDBJ whole genome shotgun (WGS) entry which is preliminary data.</text>
</comment>
<protein>
    <recommendedName>
        <fullName evidence="4">Porin subfamily protein</fullName>
    </recommendedName>
</protein>
<reference evidence="2 3" key="1">
    <citation type="submission" date="2019-02" db="EMBL/GenBank/DDBJ databases">
        <title>Deep-cultivation of Planctomycetes and their phenomic and genomic characterization uncovers novel biology.</title>
        <authorList>
            <person name="Wiegand S."/>
            <person name="Jogler M."/>
            <person name="Boedeker C."/>
            <person name="Pinto D."/>
            <person name="Vollmers J."/>
            <person name="Rivas-Marin E."/>
            <person name="Kohn T."/>
            <person name="Peeters S.H."/>
            <person name="Heuer A."/>
            <person name="Rast P."/>
            <person name="Oberbeckmann S."/>
            <person name="Bunk B."/>
            <person name="Jeske O."/>
            <person name="Meyerdierks A."/>
            <person name="Storesund J.E."/>
            <person name="Kallscheuer N."/>
            <person name="Luecker S."/>
            <person name="Lage O.M."/>
            <person name="Pohl T."/>
            <person name="Merkel B.J."/>
            <person name="Hornburger P."/>
            <person name="Mueller R.-W."/>
            <person name="Bruemmer F."/>
            <person name="Labrenz M."/>
            <person name="Spormann A.M."/>
            <person name="Op Den Camp H."/>
            <person name="Overmann J."/>
            <person name="Amann R."/>
            <person name="Jetten M.S.M."/>
            <person name="Mascher T."/>
            <person name="Medema M.H."/>
            <person name="Devos D.P."/>
            <person name="Kaster A.-K."/>
            <person name="Ovreas L."/>
            <person name="Rohde M."/>
            <person name="Galperin M.Y."/>
            <person name="Jogler C."/>
        </authorList>
    </citation>
    <scope>NUCLEOTIDE SEQUENCE [LARGE SCALE GENOMIC DNA]</scope>
    <source>
        <strain evidence="2 3">CA85</strain>
    </source>
</reference>
<evidence type="ECO:0008006" key="4">
    <source>
        <dbReference type="Google" id="ProtNLM"/>
    </source>
</evidence>
<keyword evidence="1" id="KW-0732">Signal</keyword>
<feature type="signal peptide" evidence="1">
    <location>
        <begin position="1"/>
        <end position="37"/>
    </location>
</feature>
<evidence type="ECO:0000313" key="3">
    <source>
        <dbReference type="Proteomes" id="UP000318053"/>
    </source>
</evidence>
<dbReference type="EMBL" id="SJPK01000003">
    <property type="protein sequence ID" value="TWT73157.1"/>
    <property type="molecule type" value="Genomic_DNA"/>
</dbReference>
<sequence precursor="true">MKYCRRPYVLGLEVYGRKRCKLAFMAISILMLTKATAQSPTRLPPIEVGSNAEAERPTLQTLLHHVNWQSTPEAPIDLIDDAQSSADDSSAALDALEPPVVSEPAATSLPDSDDVVFATDAAELSQEFQTTAYERESRGELQNNFVAQPDFAGGISIISGDVAMKIGGYVKADLIQDYNPIDSPDSFVTTAIPTDGESGKRARFHARQSRLSFDTRWRIEDRIARAYIEGDFFGGTTDSTVSLYRLRHAYGNIGRFTAGQTWTTFTDPSAVPQTLDFEGGVSNVNRRQGLVRWDQPINNRWSVAVSVENPRVDFITPVLVTGEARTETPDFISRIRYERDRTEFQVAYLMREIGFQPEDAPLIKSFASGFNFSGSAVFHEDTKVYSQIMFGDGIGSYRGSPDVVATGPSTASLLPVFGWMIGAHHRLTERWTTNFTYSALYLDDIAGQASTNLRNTTYFAVNLIANPYERVFCGIEYLYGQRTDVSGAAGHANRVQMSFGFFLP</sequence>
<dbReference type="Proteomes" id="UP000318053">
    <property type="component" value="Unassembled WGS sequence"/>
</dbReference>
<proteinExistence type="predicted"/>
<keyword evidence="3" id="KW-1185">Reference proteome</keyword>
<dbReference type="Pfam" id="PF19577">
    <property type="entry name" value="DcaP"/>
    <property type="match status" value="1"/>
</dbReference>
<name>A0A5C5YBS0_9BACT</name>
<gene>
    <name evidence="2" type="ORF">CA85_16240</name>
</gene>
<feature type="chain" id="PRO_5022733334" description="Porin subfamily protein" evidence="1">
    <location>
        <begin position="38"/>
        <end position="504"/>
    </location>
</feature>